<keyword evidence="2" id="KW-1185">Reference proteome</keyword>
<comment type="caution">
    <text evidence="1">The sequence shown here is derived from an EMBL/GenBank/DDBJ whole genome shotgun (WGS) entry which is preliminary data.</text>
</comment>
<dbReference type="EMBL" id="MU267711">
    <property type="protein sequence ID" value="KAH7910488.1"/>
    <property type="molecule type" value="Genomic_DNA"/>
</dbReference>
<organism evidence="1 2">
    <name type="scientific">Hygrophoropsis aurantiaca</name>
    <dbReference type="NCBI Taxonomy" id="72124"/>
    <lineage>
        <taxon>Eukaryota</taxon>
        <taxon>Fungi</taxon>
        <taxon>Dikarya</taxon>
        <taxon>Basidiomycota</taxon>
        <taxon>Agaricomycotina</taxon>
        <taxon>Agaricomycetes</taxon>
        <taxon>Agaricomycetidae</taxon>
        <taxon>Boletales</taxon>
        <taxon>Coniophorineae</taxon>
        <taxon>Hygrophoropsidaceae</taxon>
        <taxon>Hygrophoropsis</taxon>
    </lineage>
</organism>
<dbReference type="Proteomes" id="UP000790377">
    <property type="component" value="Unassembled WGS sequence"/>
</dbReference>
<sequence length="495" mass="55421">MLQNLPVELLCKIINNLPIETILLLRRVSKDIKQVTYDRSIWDYAYRTSSLVRPPGPFAWQTAHVIESNLIRSARLSLNWAPNPDAKPLLCRVINSPEGPRGFVTLGGRWLLITSHSDCTRILCYDLDRTEKVTTEDHCSILYECSKEEGEISQLSGEQTFLSERGNDDSYPVGFIAIVVYNAALSTRKKALYRVTIARGTSLSLQMVLQTDTAIPGPWAIVTTGPRLVAFYETGTTPQGVMLVDIETHQHYELPNCASKSAKQLIPQGNYEFTTFTIIVSSTHVLLMRQYVGGLSYIYEGTFIQAYTIPIPQTSGTASQVLLSTPVTLELSHQGVTQSDLNVDCNGCILLRDSQPDQHTKAIHMSFTIFGPHREFISTFRLTLDKALQGVGPISSRSHQDKIHLRDSWGYLVVMPSLNGSTRGVKCFRTDGTLRLTGFVIDDEDGANTQSAVVQDMQWLRELRFEEYKLLFDGSYGRVILVSTDDEALKILDFV</sequence>
<accession>A0ACB8ABI1</accession>
<proteinExistence type="predicted"/>
<gene>
    <name evidence="1" type="ORF">BJ138DRAFT_1180237</name>
</gene>
<reference evidence="1" key="1">
    <citation type="journal article" date="2021" name="New Phytol.">
        <title>Evolutionary innovations through gain and loss of genes in the ectomycorrhizal Boletales.</title>
        <authorList>
            <person name="Wu G."/>
            <person name="Miyauchi S."/>
            <person name="Morin E."/>
            <person name="Kuo A."/>
            <person name="Drula E."/>
            <person name="Varga T."/>
            <person name="Kohler A."/>
            <person name="Feng B."/>
            <person name="Cao Y."/>
            <person name="Lipzen A."/>
            <person name="Daum C."/>
            <person name="Hundley H."/>
            <person name="Pangilinan J."/>
            <person name="Johnson J."/>
            <person name="Barry K."/>
            <person name="LaButti K."/>
            <person name="Ng V."/>
            <person name="Ahrendt S."/>
            <person name="Min B."/>
            <person name="Choi I.G."/>
            <person name="Park H."/>
            <person name="Plett J.M."/>
            <person name="Magnuson J."/>
            <person name="Spatafora J.W."/>
            <person name="Nagy L.G."/>
            <person name="Henrissat B."/>
            <person name="Grigoriev I.V."/>
            <person name="Yang Z.L."/>
            <person name="Xu J."/>
            <person name="Martin F.M."/>
        </authorList>
    </citation>
    <scope>NUCLEOTIDE SEQUENCE</scope>
    <source>
        <strain evidence="1">ATCC 28755</strain>
    </source>
</reference>
<name>A0ACB8ABI1_9AGAM</name>
<evidence type="ECO:0000313" key="2">
    <source>
        <dbReference type="Proteomes" id="UP000790377"/>
    </source>
</evidence>
<evidence type="ECO:0000313" key="1">
    <source>
        <dbReference type="EMBL" id="KAH7910488.1"/>
    </source>
</evidence>
<protein>
    <submittedName>
        <fullName evidence="1">Uncharacterized protein</fullName>
    </submittedName>
</protein>